<evidence type="ECO:0000313" key="1">
    <source>
        <dbReference type="EMBL" id="UTI65619.1"/>
    </source>
</evidence>
<evidence type="ECO:0000313" key="2">
    <source>
        <dbReference type="Proteomes" id="UP001056035"/>
    </source>
</evidence>
<keyword evidence="2" id="KW-1185">Reference proteome</keyword>
<protein>
    <submittedName>
        <fullName evidence="1">Uncharacterized protein</fullName>
    </submittedName>
</protein>
<name>A0ABY5DYH1_9ACTN</name>
<gene>
    <name evidence="1" type="ORF">NBH00_05260</name>
</gene>
<organism evidence="1 2">
    <name type="scientific">Paraconexibacter antarcticus</name>
    <dbReference type="NCBI Taxonomy" id="2949664"/>
    <lineage>
        <taxon>Bacteria</taxon>
        <taxon>Bacillati</taxon>
        <taxon>Actinomycetota</taxon>
        <taxon>Thermoleophilia</taxon>
        <taxon>Solirubrobacterales</taxon>
        <taxon>Paraconexibacteraceae</taxon>
        <taxon>Paraconexibacter</taxon>
    </lineage>
</organism>
<accession>A0ABY5DYH1</accession>
<dbReference type="EMBL" id="CP098502">
    <property type="protein sequence ID" value="UTI65619.1"/>
    <property type="molecule type" value="Genomic_DNA"/>
</dbReference>
<sequence length="50" mass="5650">MPAERTVRVSRTWDLKVTAEYGDTDETLVEKAVVTDADEPSETRNLLPED</sequence>
<dbReference type="Proteomes" id="UP001056035">
    <property type="component" value="Chromosome"/>
</dbReference>
<reference evidence="1 2" key="1">
    <citation type="submission" date="2022-06" db="EMBL/GenBank/DDBJ databases">
        <title>Paraconexibacter antarcticus.</title>
        <authorList>
            <person name="Kim C.S."/>
        </authorList>
    </citation>
    <scope>NUCLEOTIDE SEQUENCE [LARGE SCALE GENOMIC DNA]</scope>
    <source>
        <strain evidence="1 2">02-257</strain>
    </source>
</reference>
<dbReference type="RefSeq" id="WP_254572298.1">
    <property type="nucleotide sequence ID" value="NZ_CP098502.1"/>
</dbReference>
<proteinExistence type="predicted"/>